<dbReference type="PANTHER" id="PTHR21666">
    <property type="entry name" value="PEPTIDASE-RELATED"/>
    <property type="match status" value="1"/>
</dbReference>
<feature type="compositionally biased region" description="Basic residues" evidence="2">
    <location>
        <begin position="21"/>
        <end position="33"/>
    </location>
</feature>
<dbReference type="PANTHER" id="PTHR21666:SF270">
    <property type="entry name" value="MUREIN HYDROLASE ACTIVATOR ENVC"/>
    <property type="match status" value="1"/>
</dbReference>
<dbReference type="Pfam" id="PF01551">
    <property type="entry name" value="Peptidase_M23"/>
    <property type="match status" value="1"/>
</dbReference>
<dbReference type="InterPro" id="IPR050570">
    <property type="entry name" value="Cell_wall_metabolism_enzyme"/>
</dbReference>
<dbReference type="CDD" id="cd12797">
    <property type="entry name" value="M23_peptidase"/>
    <property type="match status" value="1"/>
</dbReference>
<dbReference type="InterPro" id="IPR011055">
    <property type="entry name" value="Dup_hybrid_motif"/>
</dbReference>
<keyword evidence="5" id="KW-1185">Reference proteome</keyword>
<evidence type="ECO:0000256" key="1">
    <source>
        <dbReference type="SAM" id="Coils"/>
    </source>
</evidence>
<dbReference type="SUPFAM" id="SSF51261">
    <property type="entry name" value="Duplicated hybrid motif"/>
    <property type="match status" value="1"/>
</dbReference>
<evidence type="ECO:0000313" key="4">
    <source>
        <dbReference type="EMBL" id="GAA4007817.1"/>
    </source>
</evidence>
<dbReference type="EMBL" id="BAABAL010000009">
    <property type="protein sequence ID" value="GAA4007817.1"/>
    <property type="molecule type" value="Genomic_DNA"/>
</dbReference>
<comment type="caution">
    <text evidence="4">The sequence shown here is derived from an EMBL/GenBank/DDBJ whole genome shotgun (WGS) entry which is preliminary data.</text>
</comment>
<gene>
    <name evidence="4" type="ORF">GCM10022247_32470</name>
</gene>
<feature type="region of interest" description="Disordered" evidence="2">
    <location>
        <begin position="1"/>
        <end position="45"/>
    </location>
</feature>
<feature type="coiled-coil region" evidence="1">
    <location>
        <begin position="127"/>
        <end position="158"/>
    </location>
</feature>
<organism evidence="4 5">
    <name type="scientific">Allokutzneria multivorans</name>
    <dbReference type="NCBI Taxonomy" id="1142134"/>
    <lineage>
        <taxon>Bacteria</taxon>
        <taxon>Bacillati</taxon>
        <taxon>Actinomycetota</taxon>
        <taxon>Actinomycetes</taxon>
        <taxon>Pseudonocardiales</taxon>
        <taxon>Pseudonocardiaceae</taxon>
        <taxon>Allokutzneria</taxon>
    </lineage>
</organism>
<dbReference type="InterPro" id="IPR016047">
    <property type="entry name" value="M23ase_b-sheet_dom"/>
</dbReference>
<dbReference type="Proteomes" id="UP001501747">
    <property type="component" value="Unassembled WGS sequence"/>
</dbReference>
<accession>A0ABP7S7T3</accession>
<sequence length="284" mass="29203">MARHRSPGGATSPALEEALRRAGRTTAPKRVRRPSGTTKPAPAGKAAVAAVAAGALIVIGYQGVAAGSGSDPSAAEANLFKARFAAPPKAVEMLPNLAQNDPSVELAKLSLGVRVQDERTAAENQARAAAEEAAKKAVKAAEDAKKAAEEKKNSVRGAFAKPAEGRLTSGFGARWGTTHRGIDIANAIGTPIRAAAAGVVIDAGPASGFGLWVRVQHEDGTITTYGHMNTITTRLGAKVSAGEQIATIGNRGQSTGPHLHFEVKLPGGRDVDPIGWLAQRGIRV</sequence>
<feature type="domain" description="M23ase beta-sheet core" evidence="3">
    <location>
        <begin position="178"/>
        <end position="273"/>
    </location>
</feature>
<evidence type="ECO:0000313" key="5">
    <source>
        <dbReference type="Proteomes" id="UP001501747"/>
    </source>
</evidence>
<proteinExistence type="predicted"/>
<reference evidence="5" key="1">
    <citation type="journal article" date="2019" name="Int. J. Syst. Evol. Microbiol.">
        <title>The Global Catalogue of Microorganisms (GCM) 10K type strain sequencing project: providing services to taxonomists for standard genome sequencing and annotation.</title>
        <authorList>
            <consortium name="The Broad Institute Genomics Platform"/>
            <consortium name="The Broad Institute Genome Sequencing Center for Infectious Disease"/>
            <person name="Wu L."/>
            <person name="Ma J."/>
        </authorList>
    </citation>
    <scope>NUCLEOTIDE SEQUENCE [LARGE SCALE GENOMIC DNA]</scope>
    <source>
        <strain evidence="5">JCM 17342</strain>
    </source>
</reference>
<protein>
    <recommendedName>
        <fullName evidence="3">M23ase beta-sheet core domain-containing protein</fullName>
    </recommendedName>
</protein>
<keyword evidence="1" id="KW-0175">Coiled coil</keyword>
<dbReference type="RefSeq" id="WP_344875503.1">
    <property type="nucleotide sequence ID" value="NZ_BAABAL010000009.1"/>
</dbReference>
<evidence type="ECO:0000259" key="3">
    <source>
        <dbReference type="Pfam" id="PF01551"/>
    </source>
</evidence>
<evidence type="ECO:0000256" key="2">
    <source>
        <dbReference type="SAM" id="MobiDB-lite"/>
    </source>
</evidence>
<dbReference type="Gene3D" id="2.70.70.10">
    <property type="entry name" value="Glucose Permease (Domain IIA)"/>
    <property type="match status" value="1"/>
</dbReference>
<name>A0ABP7S7T3_9PSEU</name>